<evidence type="ECO:0000313" key="1">
    <source>
        <dbReference type="EMBL" id="RAI40684.1"/>
    </source>
</evidence>
<dbReference type="AlphaFoldDB" id="A0A327KRX5"/>
<reference evidence="1 2" key="1">
    <citation type="submission" date="2017-07" db="EMBL/GenBank/DDBJ databases">
        <title>Draft Genome Sequences of Select Purple Nonsulfur Bacteria.</title>
        <authorList>
            <person name="Lasarre B."/>
            <person name="Mckinlay J.B."/>
        </authorList>
    </citation>
    <scope>NUCLEOTIDE SEQUENCE [LARGE SCALE GENOMIC DNA]</scope>
    <source>
        <strain evidence="1 2">DSM 11907</strain>
    </source>
</reference>
<dbReference type="Proteomes" id="UP000248863">
    <property type="component" value="Unassembled WGS sequence"/>
</dbReference>
<evidence type="ECO:0000313" key="2">
    <source>
        <dbReference type="Proteomes" id="UP000248863"/>
    </source>
</evidence>
<sequence length="85" mass="9526">MTEPSDAIIPILQRIQAGIAETKRDIGRRIETVGETLAHHGEKLETIEGYLTYGLGLTARNLSDIETLKADIEEIKRRVAALERR</sequence>
<proteinExistence type="predicted"/>
<dbReference type="EMBL" id="NPEU01000035">
    <property type="protein sequence ID" value="RAI40684.1"/>
    <property type="molecule type" value="Genomic_DNA"/>
</dbReference>
<comment type="caution">
    <text evidence="1">The sequence shown here is derived from an EMBL/GenBank/DDBJ whole genome shotgun (WGS) entry which is preliminary data.</text>
</comment>
<gene>
    <name evidence="1" type="ORF">CH338_05575</name>
</gene>
<dbReference type="RefSeq" id="WP_111356146.1">
    <property type="nucleotide sequence ID" value="NZ_NHSK01000074.1"/>
</dbReference>
<protein>
    <submittedName>
        <fullName evidence="1">Uncharacterized protein</fullName>
    </submittedName>
</protein>
<keyword evidence="2" id="KW-1185">Reference proteome</keyword>
<organism evidence="1 2">
    <name type="scientific">Rhodoplanes elegans</name>
    <dbReference type="NCBI Taxonomy" id="29408"/>
    <lineage>
        <taxon>Bacteria</taxon>
        <taxon>Pseudomonadati</taxon>
        <taxon>Pseudomonadota</taxon>
        <taxon>Alphaproteobacteria</taxon>
        <taxon>Hyphomicrobiales</taxon>
        <taxon>Nitrobacteraceae</taxon>
        <taxon>Rhodoplanes</taxon>
    </lineage>
</organism>
<accession>A0A327KRX5</accession>
<name>A0A327KRX5_9BRAD</name>